<accession>A0A8J4PVH7</accession>
<dbReference type="EMBL" id="AJWJ01000129">
    <property type="protein sequence ID" value="KAF2074798.1"/>
    <property type="molecule type" value="Genomic_DNA"/>
</dbReference>
<dbReference type="AlphaFoldDB" id="A0A8J4PVH7"/>
<dbReference type="InterPro" id="IPR002110">
    <property type="entry name" value="Ankyrin_rpt"/>
</dbReference>
<dbReference type="Gene3D" id="1.25.40.20">
    <property type="entry name" value="Ankyrin repeat-containing domain"/>
    <property type="match status" value="1"/>
</dbReference>
<sequence>MDRLFKEVFQNAFLRKKIFYQVANDVNCKTRSYKYCFDVYWLLRKKYYSLLQLKLKHNEYLTFNKQAQELIFQLQDTNLFIECYKRLNFSSCGQVDSANSVALLINAARGRNRGNIYYFLEKINYKFSRSMILLQYLVEMNDVPLVREYLKQTKYVEDEIPFYLAIETKNTEMIKLIFDAPRKDYGIKVFEKHRERLLTKAMASGDINIFNMVRNYVDEAASSFFSFKKANVLANDQILLSRVFNTSIRSTNTMKYMIENYGASVISRENMFILVATHGCRESVEYLIDSKILTKETYCEVMAKTLLCYGHFQLHEFLQIKFNLPFVPAPKDFNYFRMLNPTKSLDEVKYIYETLKVFPRFDDLEKSASISLDIFKYIFHLFDPATVVADETLVNSIVTKALTNNHFDIIIFLFQNGITRSVWGRLESLPISQTIYFIQQCFKLCTPSPQHVPHLLETLGKFIQFNSDFKMFKTLFNEIYPFVDDKKLFYGSCLCPAARAGRLKVIKFFFDNGLKPDQKSVFPIVLESARGGSLVVLKYILEKSYQDTQEIMNQMTSDSSILMNAIANDNLDCLEYLIPMFPPNFSIPTYSLASSLGSSGNLFMIKYLYGLSAFSTNTTLFGQVLHECRMNGYFDIVRYLLEKGVQDLECNLRLMNPLL</sequence>
<dbReference type="PANTHER" id="PTHR31550:SF11">
    <property type="entry name" value="ANKYRIN REPEAT-CONTAINING PROTEIN-RELATED"/>
    <property type="match status" value="1"/>
</dbReference>
<reference evidence="1" key="1">
    <citation type="submission" date="2020-01" db="EMBL/GenBank/DDBJ databases">
        <title>Development of genomics and gene disruption for Polysphondylium violaceum indicates a role for the polyketide synthase stlB in stalk morphogenesis.</title>
        <authorList>
            <person name="Narita B."/>
            <person name="Kawabe Y."/>
            <person name="Kin K."/>
            <person name="Saito T."/>
            <person name="Gibbs R."/>
            <person name="Kuspa A."/>
            <person name="Muzny D."/>
            <person name="Queller D."/>
            <person name="Richards S."/>
            <person name="Strassman J."/>
            <person name="Sucgang R."/>
            <person name="Worley K."/>
            <person name="Schaap P."/>
        </authorList>
    </citation>
    <scope>NUCLEOTIDE SEQUENCE</scope>
    <source>
        <strain evidence="1">QSvi11</strain>
    </source>
</reference>
<dbReference type="InterPro" id="IPR036770">
    <property type="entry name" value="Ankyrin_rpt-contain_sf"/>
</dbReference>
<dbReference type="SUPFAM" id="SSF48403">
    <property type="entry name" value="Ankyrin repeat"/>
    <property type="match status" value="1"/>
</dbReference>
<keyword evidence="2" id="KW-1185">Reference proteome</keyword>
<evidence type="ECO:0000313" key="1">
    <source>
        <dbReference type="EMBL" id="KAF2074798.1"/>
    </source>
</evidence>
<protein>
    <recommendedName>
        <fullName evidence="3">Ankyrin repeat-containing protein</fullName>
    </recommendedName>
</protein>
<proteinExistence type="predicted"/>
<dbReference type="Proteomes" id="UP000695562">
    <property type="component" value="Unassembled WGS sequence"/>
</dbReference>
<gene>
    <name evidence="1" type="ORF">CYY_003901</name>
</gene>
<dbReference type="PANTHER" id="PTHR31550">
    <property type="entry name" value="ANKYRIN REPEAT PROTEIN-RELATED-RELATED"/>
    <property type="match status" value="1"/>
</dbReference>
<evidence type="ECO:0000313" key="2">
    <source>
        <dbReference type="Proteomes" id="UP000695562"/>
    </source>
</evidence>
<dbReference type="SUPFAM" id="SSF140860">
    <property type="entry name" value="Pseudo ankyrin repeat-like"/>
    <property type="match status" value="1"/>
</dbReference>
<name>A0A8J4PVH7_9MYCE</name>
<dbReference type="SMART" id="SM00248">
    <property type="entry name" value="ANK"/>
    <property type="match status" value="5"/>
</dbReference>
<evidence type="ECO:0008006" key="3">
    <source>
        <dbReference type="Google" id="ProtNLM"/>
    </source>
</evidence>
<organism evidence="1 2">
    <name type="scientific">Polysphondylium violaceum</name>
    <dbReference type="NCBI Taxonomy" id="133409"/>
    <lineage>
        <taxon>Eukaryota</taxon>
        <taxon>Amoebozoa</taxon>
        <taxon>Evosea</taxon>
        <taxon>Eumycetozoa</taxon>
        <taxon>Dictyostelia</taxon>
        <taxon>Dictyosteliales</taxon>
        <taxon>Dictyosteliaceae</taxon>
        <taxon>Polysphondylium</taxon>
    </lineage>
</organism>
<comment type="caution">
    <text evidence="1">The sequence shown here is derived from an EMBL/GenBank/DDBJ whole genome shotgun (WGS) entry which is preliminary data.</text>
</comment>